<feature type="signal peptide" evidence="9">
    <location>
        <begin position="1"/>
        <end position="19"/>
    </location>
</feature>
<dbReference type="GO" id="GO:0030867">
    <property type="term" value="C:rough endoplasmic reticulum membrane"/>
    <property type="evidence" value="ECO:0007669"/>
    <property type="project" value="UniProtKB-SubCell"/>
</dbReference>
<reference evidence="10" key="1">
    <citation type="journal article" date="2014" name="Insect Biochem. Mol. Biol.">
        <title>An insight into the sialome of the frog biting fly, Corethrella appendiculata.</title>
        <authorList>
            <person name="Ribeiro J.M.C."/>
            <person name="Chagas A.C."/>
            <person name="Pham V.M."/>
            <person name="Lounibos L.P."/>
            <person name="Calvo E."/>
        </authorList>
    </citation>
    <scope>NUCLEOTIDE SEQUENCE</scope>
    <source>
        <tissue evidence="10">Salivary glands</tissue>
    </source>
</reference>
<feature type="region of interest" description="Disordered" evidence="8">
    <location>
        <begin position="33"/>
        <end position="59"/>
    </location>
</feature>
<accession>U5EJN1</accession>
<evidence type="ECO:0000256" key="2">
    <source>
        <dbReference type="ARBA" id="ARBA00022989"/>
    </source>
</evidence>
<evidence type="ECO:0000256" key="8">
    <source>
        <dbReference type="SAM" id="MobiDB-lite"/>
    </source>
</evidence>
<dbReference type="PANTHER" id="PTHR12883:SF0">
    <property type="entry name" value="PAT COMPLEX SUBUNIT CCDC47"/>
    <property type="match status" value="1"/>
</dbReference>
<evidence type="ECO:0000313" key="10">
    <source>
        <dbReference type="EMBL" id="JAB57695.1"/>
    </source>
</evidence>
<feature type="chain" id="PRO_5004659971" description="PAT complex subunit CCDC47" evidence="9">
    <location>
        <begin position="20"/>
        <end position="474"/>
    </location>
</feature>
<dbReference type="PANTHER" id="PTHR12883">
    <property type="entry name" value="ADIPOCYTE-SPECIFIC PROTEIN 4-RELATED"/>
    <property type="match status" value="1"/>
</dbReference>
<keyword evidence="3" id="KW-0472">Membrane</keyword>
<keyword evidence="9" id="KW-0732">Signal</keyword>
<dbReference type="InterPro" id="IPR012879">
    <property type="entry name" value="CCDC47"/>
</dbReference>
<evidence type="ECO:0000256" key="6">
    <source>
        <dbReference type="ARBA" id="ARBA00034875"/>
    </source>
</evidence>
<name>U5EJN1_9DIPT</name>
<comment type="subcellular location">
    <subcellularLocation>
        <location evidence="4">Rough endoplasmic reticulum membrane</location>
        <topology evidence="4">Single-pass type I membrane protein</topology>
    </subcellularLocation>
</comment>
<keyword evidence="2" id="KW-1133">Transmembrane helix</keyword>
<dbReference type="EMBL" id="GANO01002176">
    <property type="protein sequence ID" value="JAB57695.1"/>
    <property type="molecule type" value="mRNA"/>
</dbReference>
<evidence type="ECO:0000256" key="9">
    <source>
        <dbReference type="SAM" id="SignalP"/>
    </source>
</evidence>
<keyword evidence="1" id="KW-0812">Transmembrane</keyword>
<proteinExistence type="evidence at transcript level"/>
<evidence type="ECO:0000256" key="1">
    <source>
        <dbReference type="ARBA" id="ARBA00022692"/>
    </source>
</evidence>
<evidence type="ECO:0000256" key="4">
    <source>
        <dbReference type="ARBA" id="ARBA00034697"/>
    </source>
</evidence>
<sequence>MRHLLIILIVTLLLRQIYCQYDEFAEFEDFDTDDDFVQPSQPNSQKNDKTIGSKNINNDDDFAEIDDQDDDEQVLVEEEDNEFEHFQDEEEFENFLGSNIEPEIDIKLSDTKQKTVEPKLTMAKVPIHFRTHWDSYWMEILMLFGLLAYFTNYLYGKKKNSTIANLWLNTHKTLLEENFALVGDDGRKESEGSTLNFVKESESLYTLWCSGRVCCEGMLVELKMIKRQDLVSIIAGMMKPTQDQLHIKVEMSKDSMDNFVFCIAAKKIATKLFKELVDLNKFCTLVNKAEDKYNINGYSLLSEMQEVSQTLLDARLITALNKYSHLIDFIHISDQFCGPIQQQEDTQTLKQPDVKRMLICGFNMPAKVNMEDMKPLLVLVFYLMERVRRFRLSKEAKTKSEKNRLRVEEEFMKTTHAARAEAAAARREEKRKQEKERILAEDDPEKQRRWEKKEQKRQQKKSAPKMKQLSIKAL</sequence>
<comment type="similarity">
    <text evidence="5">Belongs to the CCDC47 family.</text>
</comment>
<evidence type="ECO:0000256" key="5">
    <source>
        <dbReference type="ARBA" id="ARBA00034746"/>
    </source>
</evidence>
<feature type="region of interest" description="Disordered" evidence="8">
    <location>
        <begin position="419"/>
        <end position="474"/>
    </location>
</feature>
<dbReference type="GO" id="GO:0005509">
    <property type="term" value="F:calcium ion binding"/>
    <property type="evidence" value="ECO:0007669"/>
    <property type="project" value="InterPro"/>
</dbReference>
<dbReference type="AlphaFoldDB" id="U5EJN1"/>
<evidence type="ECO:0000256" key="7">
    <source>
        <dbReference type="ARBA" id="ARBA00034902"/>
    </source>
</evidence>
<dbReference type="GO" id="GO:0032469">
    <property type="term" value="P:endoplasmic reticulum calcium ion homeostasis"/>
    <property type="evidence" value="ECO:0007669"/>
    <property type="project" value="InterPro"/>
</dbReference>
<feature type="compositionally biased region" description="Basic and acidic residues" evidence="8">
    <location>
        <begin position="424"/>
        <end position="457"/>
    </location>
</feature>
<dbReference type="Pfam" id="PF07946">
    <property type="entry name" value="CCDC47"/>
    <property type="match status" value="1"/>
</dbReference>
<organism evidence="10">
    <name type="scientific">Corethrella appendiculata</name>
    <dbReference type="NCBI Taxonomy" id="1370023"/>
    <lineage>
        <taxon>Eukaryota</taxon>
        <taxon>Metazoa</taxon>
        <taxon>Ecdysozoa</taxon>
        <taxon>Arthropoda</taxon>
        <taxon>Hexapoda</taxon>
        <taxon>Insecta</taxon>
        <taxon>Pterygota</taxon>
        <taxon>Neoptera</taxon>
        <taxon>Endopterygota</taxon>
        <taxon>Diptera</taxon>
        <taxon>Nematocera</taxon>
        <taxon>Culicoidea</taxon>
        <taxon>Chaoboridae</taxon>
        <taxon>Corethrella</taxon>
    </lineage>
</organism>
<evidence type="ECO:0000256" key="3">
    <source>
        <dbReference type="ARBA" id="ARBA00023136"/>
    </source>
</evidence>
<protein>
    <recommendedName>
        <fullName evidence="6">PAT complex subunit CCDC47</fullName>
    </recommendedName>
    <alternativeName>
        <fullName evidence="7">Coiled-coil domain-containing protein 47</fullName>
    </alternativeName>
</protein>